<proteinExistence type="inferred from homology"/>
<evidence type="ECO:0000313" key="6">
    <source>
        <dbReference type="Proteomes" id="UP000816034"/>
    </source>
</evidence>
<dbReference type="PANTHER" id="PTHR16320:SF1">
    <property type="entry name" value="SPHINGOMYELINASE DDB_G0288017"/>
    <property type="match status" value="1"/>
</dbReference>
<name>A0AA88GD98_NAELO</name>
<dbReference type="GO" id="GO:0005737">
    <property type="term" value="C:cytoplasm"/>
    <property type="evidence" value="ECO:0007669"/>
    <property type="project" value="TreeGrafter"/>
</dbReference>
<dbReference type="AlphaFoldDB" id="A0AA88GD98"/>
<organism evidence="5 6">
    <name type="scientific">Naegleria lovaniensis</name>
    <name type="common">Amoeba</name>
    <dbReference type="NCBI Taxonomy" id="51637"/>
    <lineage>
        <taxon>Eukaryota</taxon>
        <taxon>Discoba</taxon>
        <taxon>Heterolobosea</taxon>
        <taxon>Tetramitia</taxon>
        <taxon>Eutetramitia</taxon>
        <taxon>Vahlkampfiidae</taxon>
        <taxon>Naegleria</taxon>
    </lineage>
</organism>
<dbReference type="EMBL" id="PYSW02000054">
    <property type="protein sequence ID" value="KAG2373467.1"/>
    <property type="molecule type" value="Genomic_DNA"/>
</dbReference>
<dbReference type="InterPro" id="IPR036691">
    <property type="entry name" value="Endo/exonu/phosph_ase_sf"/>
</dbReference>
<comment type="caution">
    <text evidence="5">The sequence shown here is derived from an EMBL/GenBank/DDBJ whole genome shotgun (WGS) entry which is preliminary data.</text>
</comment>
<dbReference type="GeneID" id="68104528"/>
<sequence>MSQPPNSSEKSEIGTQTNSPYKHFKILSYNLFMRPLVKTNASDYKDARLEELMIEWKSRKIDILCLQELFSTASSRSSRVLDEFCCKTNSRIVMSNDDESRHDYFHYVHLQQDYWKLKPIDSGLFILSRVPILERDAFIFSQGSDIDGWTTKGVIYALVDLSEPISKKTTNHQEKIKTNKCLIFNTHTQANYDLTNVNYWKIQQSQIIELALFVSEKMKQHPGVPVLLCGDFNVDARNRQEWYEWMVKTMNDIISDENVRIEMEKDYPLIRAQTVGLDQTIENNHHEYTVNNQEHAIIDNNDSSCHTLVHDIILEHYKHHPITFGDVIIDEETHQEKPREIHLSHPHTLCSKQRLDYIFHIHKKLPKTCTTITHRLECSKCHIEPFFRIPNPVMPCTQLSDHYSVYAEFNVFSDDDS</sequence>
<dbReference type="InterPro" id="IPR005135">
    <property type="entry name" value="Endo/exonuclease/phosphatase"/>
</dbReference>
<evidence type="ECO:0000256" key="2">
    <source>
        <dbReference type="ARBA" id="ARBA00012369"/>
    </source>
</evidence>
<gene>
    <name evidence="5" type="ORF">C9374_012074</name>
</gene>
<dbReference type="Gene3D" id="3.60.10.10">
    <property type="entry name" value="Endonuclease/exonuclease/phosphatase"/>
    <property type="match status" value="1"/>
</dbReference>
<evidence type="ECO:0000259" key="4">
    <source>
        <dbReference type="Pfam" id="PF03372"/>
    </source>
</evidence>
<dbReference type="GO" id="GO:0005576">
    <property type="term" value="C:extracellular region"/>
    <property type="evidence" value="ECO:0007669"/>
    <property type="project" value="InterPro"/>
</dbReference>
<dbReference type="SUPFAM" id="SSF56219">
    <property type="entry name" value="DNase I-like"/>
    <property type="match status" value="1"/>
</dbReference>
<dbReference type="CDD" id="cd09078">
    <property type="entry name" value="nSMase"/>
    <property type="match status" value="1"/>
</dbReference>
<reference evidence="5 6" key="1">
    <citation type="journal article" date="2018" name="BMC Genomics">
        <title>The genome of Naegleria lovaniensis, the basis for a comparative approach to unravel pathogenicity factors of the human pathogenic amoeba N. fowleri.</title>
        <authorList>
            <person name="Liechti N."/>
            <person name="Schurch N."/>
            <person name="Bruggmann R."/>
            <person name="Wittwer M."/>
        </authorList>
    </citation>
    <scope>NUCLEOTIDE SEQUENCE [LARGE SCALE GENOMIC DNA]</scope>
    <source>
        <strain evidence="5 6">ATCC 30569</strain>
    </source>
</reference>
<dbReference type="RefSeq" id="XP_044542641.1">
    <property type="nucleotide sequence ID" value="XM_044687800.1"/>
</dbReference>
<dbReference type="InterPro" id="IPR017766">
    <property type="entry name" value="Sphingomyelinase/PLipase_C"/>
</dbReference>
<evidence type="ECO:0000256" key="1">
    <source>
        <dbReference type="ARBA" id="ARBA00006335"/>
    </source>
</evidence>
<evidence type="ECO:0000256" key="3">
    <source>
        <dbReference type="ARBA" id="ARBA00022801"/>
    </source>
</evidence>
<dbReference type="EC" id="3.1.4.12" evidence="2"/>
<keyword evidence="6" id="KW-1185">Reference proteome</keyword>
<dbReference type="Pfam" id="PF03372">
    <property type="entry name" value="Exo_endo_phos"/>
    <property type="match status" value="1"/>
</dbReference>
<keyword evidence="3" id="KW-0378">Hydrolase</keyword>
<dbReference type="Proteomes" id="UP000816034">
    <property type="component" value="Unassembled WGS sequence"/>
</dbReference>
<dbReference type="InterPro" id="IPR038772">
    <property type="entry name" value="Sph/SMPD2-like"/>
</dbReference>
<accession>A0AA88GD98</accession>
<feature type="domain" description="Endonuclease/exonuclease/phosphatase" evidence="4">
    <location>
        <begin position="27"/>
        <end position="238"/>
    </location>
</feature>
<protein>
    <recommendedName>
        <fullName evidence="2">sphingomyelin phosphodiesterase</fullName>
        <ecNumber evidence="2">3.1.4.12</ecNumber>
    </recommendedName>
</protein>
<dbReference type="PANTHER" id="PTHR16320">
    <property type="entry name" value="SPHINGOMYELINASE FAMILY MEMBER"/>
    <property type="match status" value="1"/>
</dbReference>
<evidence type="ECO:0000313" key="5">
    <source>
        <dbReference type="EMBL" id="KAG2373467.1"/>
    </source>
</evidence>
<comment type="similarity">
    <text evidence="1">Belongs to the neutral sphingomyelinase family.</text>
</comment>
<dbReference type="GO" id="GO:0004767">
    <property type="term" value="F:sphingomyelin phosphodiesterase activity"/>
    <property type="evidence" value="ECO:0007669"/>
    <property type="project" value="UniProtKB-EC"/>
</dbReference>